<proteinExistence type="predicted"/>
<evidence type="ECO:0000313" key="3">
    <source>
        <dbReference type="Proteomes" id="UP000192247"/>
    </source>
</evidence>
<dbReference type="PANTHER" id="PTHR43658:SF8">
    <property type="entry name" value="17-BETA-HYDROXYSTEROID DEHYDROGENASE 14-RELATED"/>
    <property type="match status" value="1"/>
</dbReference>
<dbReference type="Pfam" id="PF13561">
    <property type="entry name" value="adh_short_C2"/>
    <property type="match status" value="1"/>
</dbReference>
<accession>A0A1V9X3I9</accession>
<dbReference type="GO" id="GO:0006635">
    <property type="term" value="P:fatty acid beta-oxidation"/>
    <property type="evidence" value="ECO:0007669"/>
    <property type="project" value="TreeGrafter"/>
</dbReference>
<evidence type="ECO:0000313" key="2">
    <source>
        <dbReference type="EMBL" id="OQR68159.1"/>
    </source>
</evidence>
<dbReference type="PRINTS" id="PR00081">
    <property type="entry name" value="GDHRDH"/>
</dbReference>
<dbReference type="EMBL" id="MNPL01025714">
    <property type="protein sequence ID" value="OQR68159.1"/>
    <property type="molecule type" value="Genomic_DNA"/>
</dbReference>
<dbReference type="Proteomes" id="UP000192247">
    <property type="component" value="Unassembled WGS sequence"/>
</dbReference>
<gene>
    <name evidence="2" type="ORF">BIW11_02066</name>
</gene>
<dbReference type="SUPFAM" id="SSF51735">
    <property type="entry name" value="NAD(P)-binding Rossmann-fold domains"/>
    <property type="match status" value="1"/>
</dbReference>
<dbReference type="GO" id="GO:0008670">
    <property type="term" value="F:2,4-dienoyl-CoA reductase (NADPH) activity"/>
    <property type="evidence" value="ECO:0007669"/>
    <property type="project" value="TreeGrafter"/>
</dbReference>
<keyword evidence="1" id="KW-0560">Oxidoreductase</keyword>
<dbReference type="Gene3D" id="3.40.50.720">
    <property type="entry name" value="NAD(P)-binding Rossmann-like Domain"/>
    <property type="match status" value="1"/>
</dbReference>
<dbReference type="GO" id="GO:0005739">
    <property type="term" value="C:mitochondrion"/>
    <property type="evidence" value="ECO:0007669"/>
    <property type="project" value="TreeGrafter"/>
</dbReference>
<dbReference type="AlphaFoldDB" id="A0A1V9X3I9"/>
<evidence type="ECO:0000256" key="1">
    <source>
        <dbReference type="ARBA" id="ARBA00023002"/>
    </source>
</evidence>
<keyword evidence="3" id="KW-1185">Reference proteome</keyword>
<sequence>MARRLNASHTATEVLREANKSRNKEKTPMHIGRFLFLPSGKLCRPSREMANFYPAMKCPMMPKDALKNKVALITGGATGLGKAMTEMFLRSGANAFIISRNEEKLKEAAQELQDKTGGKVLYQATDVRNLSAIEAAISACEKQLGLPHVVVNNAAGNFISPTERLSPNAFKTIIDIVLLGTANVTLEVGKRLIAAKQPASFLAISATYVNHGSGFVVPSSAAKSGVETLYQSLASEWSQYGMRFNVIAPGAIPTKGAFSRLDPSGTFRDQLKEKGPPNWRTGEPEELANLATYVVSDYASWLNGEVIRIDGAMLNYLAAEFNQLSKASIYRFKSGVLRRKHFVA</sequence>
<reference evidence="2 3" key="1">
    <citation type="journal article" date="2017" name="Gigascience">
        <title>Draft genome of the honey bee ectoparasitic mite, Tropilaelaps mercedesae, is shaped by the parasitic life history.</title>
        <authorList>
            <person name="Dong X."/>
            <person name="Armstrong S.D."/>
            <person name="Xia D."/>
            <person name="Makepeace B.L."/>
            <person name="Darby A.C."/>
            <person name="Kadowaki T."/>
        </authorList>
    </citation>
    <scope>NUCLEOTIDE SEQUENCE [LARGE SCALE GENOMIC DNA]</scope>
    <source>
        <strain evidence="2">Wuxi-XJTLU</strain>
    </source>
</reference>
<dbReference type="PANTHER" id="PTHR43658">
    <property type="entry name" value="SHORT-CHAIN DEHYDROGENASE/REDUCTASE"/>
    <property type="match status" value="1"/>
</dbReference>
<organism evidence="2 3">
    <name type="scientific">Tropilaelaps mercedesae</name>
    <dbReference type="NCBI Taxonomy" id="418985"/>
    <lineage>
        <taxon>Eukaryota</taxon>
        <taxon>Metazoa</taxon>
        <taxon>Ecdysozoa</taxon>
        <taxon>Arthropoda</taxon>
        <taxon>Chelicerata</taxon>
        <taxon>Arachnida</taxon>
        <taxon>Acari</taxon>
        <taxon>Parasitiformes</taxon>
        <taxon>Mesostigmata</taxon>
        <taxon>Gamasina</taxon>
        <taxon>Dermanyssoidea</taxon>
        <taxon>Laelapidae</taxon>
        <taxon>Tropilaelaps</taxon>
    </lineage>
</organism>
<dbReference type="InterPro" id="IPR002347">
    <property type="entry name" value="SDR_fam"/>
</dbReference>
<dbReference type="InterPro" id="IPR036291">
    <property type="entry name" value="NAD(P)-bd_dom_sf"/>
</dbReference>
<name>A0A1V9X3I9_9ACAR</name>
<dbReference type="CDD" id="cd05369">
    <property type="entry name" value="TER_DECR_SDR_a"/>
    <property type="match status" value="1"/>
</dbReference>
<dbReference type="OrthoDB" id="1888931at2759"/>
<dbReference type="InParanoid" id="A0A1V9X3I9"/>
<protein>
    <submittedName>
        <fullName evidence="2">Putative 2</fullName>
    </submittedName>
</protein>
<comment type="caution">
    <text evidence="2">The sequence shown here is derived from an EMBL/GenBank/DDBJ whole genome shotgun (WGS) entry which is preliminary data.</text>
</comment>
<dbReference type="STRING" id="418985.A0A1V9X3I9"/>